<dbReference type="InterPro" id="IPR011990">
    <property type="entry name" value="TPR-like_helical_dom_sf"/>
</dbReference>
<proteinExistence type="predicted"/>
<gene>
    <name evidence="1" type="ORF">ENS59_06560</name>
</gene>
<name>A0A7C3I120_9SPIR</name>
<protein>
    <recommendedName>
        <fullName evidence="2">Tetratricopeptide repeat protein</fullName>
    </recommendedName>
</protein>
<dbReference type="EMBL" id="DSVL01000201">
    <property type="protein sequence ID" value="HFH29160.1"/>
    <property type="molecule type" value="Genomic_DNA"/>
</dbReference>
<evidence type="ECO:0000313" key="1">
    <source>
        <dbReference type="EMBL" id="HFH29160.1"/>
    </source>
</evidence>
<reference evidence="1" key="1">
    <citation type="journal article" date="2020" name="mSystems">
        <title>Genome- and Community-Level Interaction Insights into Carbon Utilization and Element Cycling Functions of Hydrothermarchaeota in Hydrothermal Sediment.</title>
        <authorList>
            <person name="Zhou Z."/>
            <person name="Liu Y."/>
            <person name="Xu W."/>
            <person name="Pan J."/>
            <person name="Luo Z.H."/>
            <person name="Li M."/>
        </authorList>
    </citation>
    <scope>NUCLEOTIDE SEQUENCE [LARGE SCALE GENOMIC DNA]</scope>
    <source>
        <strain evidence="1">SpSt-503</strain>
    </source>
</reference>
<dbReference type="Gene3D" id="1.25.40.10">
    <property type="entry name" value="Tetratricopeptide repeat domain"/>
    <property type="match status" value="1"/>
</dbReference>
<dbReference type="AlphaFoldDB" id="A0A7C3I120"/>
<accession>A0A7C3I120</accession>
<sequence length="432" mass="48723">MVLLLGAFISCSTFQTNLFIQNNLNQEEKAELIFQKGLQLYNTKLIEQNDLKAIPEVRSYFVAALRANPDHLKAQEYLVKTDTFKTTRLETYIARAKTLKDKKNRTDAEDYELVMAVKHAQAIDNLNGDVVRLWFDTGEVRKQVIQRRTNRLAQLDTSVRTAKTKTELNKQLAEVAKLMNEIAKIDPNNRDAGAVKKSIDEYVTSVVLSDTNDAATKLGQKKYQDAELTLINAEKTYGTLQKTLLPELSKVKYQLYFSWAASLYDEKKYQAAEARINTALQVQKTPEATELKNKIAKNTGTVTAVPEKQSSAGKSKNTVTQRDYDAELPDLLVIIDATIARGDLVKAWDLVNANMVQLKIQSNKDKLASRRSTIMSKVKELYDDSIAAFNGEDYETARDGFRTIVRIDPGYEQAQAYLDRANTKLRALSGND</sequence>
<organism evidence="1">
    <name type="scientific">Gracilinema caldarium</name>
    <dbReference type="NCBI Taxonomy" id="215591"/>
    <lineage>
        <taxon>Bacteria</taxon>
        <taxon>Pseudomonadati</taxon>
        <taxon>Spirochaetota</taxon>
        <taxon>Spirochaetia</taxon>
        <taxon>Spirochaetales</taxon>
        <taxon>Breznakiellaceae</taxon>
        <taxon>Gracilinema</taxon>
    </lineage>
</organism>
<evidence type="ECO:0008006" key="2">
    <source>
        <dbReference type="Google" id="ProtNLM"/>
    </source>
</evidence>
<comment type="caution">
    <text evidence="1">The sequence shown here is derived from an EMBL/GenBank/DDBJ whole genome shotgun (WGS) entry which is preliminary data.</text>
</comment>